<organism evidence="1 2">
    <name type="scientific">Coniochaeta pulveracea</name>
    <dbReference type="NCBI Taxonomy" id="177199"/>
    <lineage>
        <taxon>Eukaryota</taxon>
        <taxon>Fungi</taxon>
        <taxon>Dikarya</taxon>
        <taxon>Ascomycota</taxon>
        <taxon>Pezizomycotina</taxon>
        <taxon>Sordariomycetes</taxon>
        <taxon>Sordariomycetidae</taxon>
        <taxon>Coniochaetales</taxon>
        <taxon>Coniochaetaceae</taxon>
        <taxon>Coniochaeta</taxon>
    </lineage>
</organism>
<dbReference type="STRING" id="177199.A0A420YG88"/>
<dbReference type="InterPro" id="IPR029063">
    <property type="entry name" value="SAM-dependent_MTases_sf"/>
</dbReference>
<evidence type="ECO:0000313" key="1">
    <source>
        <dbReference type="EMBL" id="RKU46880.1"/>
    </source>
</evidence>
<dbReference type="SUPFAM" id="SSF53335">
    <property type="entry name" value="S-adenosyl-L-methionine-dependent methyltransferases"/>
    <property type="match status" value="1"/>
</dbReference>
<gene>
    <name evidence="1" type="ORF">DL546_009118</name>
</gene>
<evidence type="ECO:0000313" key="2">
    <source>
        <dbReference type="Proteomes" id="UP000275385"/>
    </source>
</evidence>
<dbReference type="OrthoDB" id="411785at2759"/>
<dbReference type="AlphaFoldDB" id="A0A420YG88"/>
<accession>A0A420YG88</accession>
<dbReference type="EMBL" id="QVQW01000012">
    <property type="protein sequence ID" value="RKU46880.1"/>
    <property type="molecule type" value="Genomic_DNA"/>
</dbReference>
<evidence type="ECO:0008006" key="3">
    <source>
        <dbReference type="Google" id="ProtNLM"/>
    </source>
</evidence>
<sequence>MRYAVADVTDTSEVEELLEREGGFDVVLDKSTMDAVSCGGEEEVLAMAEGVKRCLKEGGFWISLSYSQWRFDVVGLGFDVQVLERIPVPKEKETEPDMWYWCYALRPKT</sequence>
<proteinExistence type="predicted"/>
<dbReference type="Proteomes" id="UP000275385">
    <property type="component" value="Unassembled WGS sequence"/>
</dbReference>
<dbReference type="Gene3D" id="3.40.50.150">
    <property type="entry name" value="Vaccinia Virus protein VP39"/>
    <property type="match status" value="1"/>
</dbReference>
<name>A0A420YG88_9PEZI</name>
<protein>
    <recommendedName>
        <fullName evidence="3">Methyltransferase type 11 domain-containing protein</fullName>
    </recommendedName>
</protein>
<comment type="caution">
    <text evidence="1">The sequence shown here is derived from an EMBL/GenBank/DDBJ whole genome shotgun (WGS) entry which is preliminary data.</text>
</comment>
<keyword evidence="2" id="KW-1185">Reference proteome</keyword>
<reference evidence="1 2" key="1">
    <citation type="submission" date="2018-08" db="EMBL/GenBank/DDBJ databases">
        <title>Draft genome of the lignicolous fungus Coniochaeta pulveracea.</title>
        <authorList>
            <person name="Borstlap C.J."/>
            <person name="De Witt R.N."/>
            <person name="Botha A."/>
            <person name="Volschenk H."/>
        </authorList>
    </citation>
    <scope>NUCLEOTIDE SEQUENCE [LARGE SCALE GENOMIC DNA]</scope>
    <source>
        <strain evidence="1 2">CAB683</strain>
    </source>
</reference>